<comment type="function">
    <text evidence="7">Sodium-phosphate symporter.</text>
</comment>
<dbReference type="InterPro" id="IPR001204">
    <property type="entry name" value="Phos_transporter"/>
</dbReference>
<feature type="transmembrane region" description="Helical" evidence="7">
    <location>
        <begin position="165"/>
        <end position="188"/>
    </location>
</feature>
<gene>
    <name evidence="8" type="ORF">WJX72_001659</name>
</gene>
<dbReference type="GO" id="GO:0016020">
    <property type="term" value="C:membrane"/>
    <property type="evidence" value="ECO:0007669"/>
    <property type="project" value="UniProtKB-SubCell"/>
</dbReference>
<proteinExistence type="inferred from homology"/>
<keyword evidence="4 7" id="KW-0812">Transmembrane</keyword>
<evidence type="ECO:0000256" key="4">
    <source>
        <dbReference type="ARBA" id="ARBA00022692"/>
    </source>
</evidence>
<feature type="transmembrane region" description="Helical" evidence="7">
    <location>
        <begin position="24"/>
        <end position="50"/>
    </location>
</feature>
<keyword evidence="6 7" id="KW-0472">Membrane</keyword>
<evidence type="ECO:0000313" key="8">
    <source>
        <dbReference type="EMBL" id="KAK9823293.1"/>
    </source>
</evidence>
<feature type="transmembrane region" description="Helical" evidence="7">
    <location>
        <begin position="477"/>
        <end position="496"/>
    </location>
</feature>
<dbReference type="PANTHER" id="PTHR11101">
    <property type="entry name" value="PHOSPHATE TRANSPORTER"/>
    <property type="match status" value="1"/>
</dbReference>
<keyword evidence="5 7" id="KW-1133">Transmembrane helix</keyword>
<protein>
    <recommendedName>
        <fullName evidence="7">Phosphate transporter</fullName>
    </recommendedName>
</protein>
<name>A0AAW1QP86_9CHLO</name>
<keyword evidence="2 7" id="KW-0813">Transport</keyword>
<dbReference type="Pfam" id="PF01384">
    <property type="entry name" value="PHO4"/>
    <property type="match status" value="1"/>
</dbReference>
<evidence type="ECO:0000256" key="7">
    <source>
        <dbReference type="RuleBase" id="RU363058"/>
    </source>
</evidence>
<dbReference type="GO" id="GO:0005315">
    <property type="term" value="F:phosphate transmembrane transporter activity"/>
    <property type="evidence" value="ECO:0007669"/>
    <property type="project" value="InterPro"/>
</dbReference>
<comment type="subcellular location">
    <subcellularLocation>
        <location evidence="1 7">Membrane</location>
        <topology evidence="1 7">Multi-pass membrane protein</topology>
    </subcellularLocation>
</comment>
<sequence length="646" mass="68787">MYLDVANAFATSVGARTLTLRQAVIIAAIFEFAGALLLGRVSTATIAGGIADINSFTRYPEVYAYGMVCALLVGTFWLAYASWAGLNVSSTHSIIGAIIGFAVVWDGADAVIWARRAPVKGTFPPYKGVVSIVMAWFIAPILTGTVAALFFWITRFAVLRRRNAYNLSFWLLPPFILITTWINLYFVFTKGAKKSLSKDSDWTDQKAAWISAAAAAGAALLALPISLFLLKPYISRQFDEHGNKIVKNIKALGIPVADDVEGGKPADDSPNSIDAQKAANVNTAATAPAEPVYRTYMQRAKSAALHGTSVDIHDVVSTDAEIGAIHANAEIFEARVEYSFSYLQVFSACCVIFAHGAGEVGYMAGPLATIWDVYKTGSLPTNVSPPVWVILIGAVGLVVGLATYGYNVTRSMGVKLAKITPTRGFAAELATAFVIMIAAQYGLPTSSSQCITGAIVGVGLCEGAKTGVNWRQFAKQFVSWVATLFVVGLLTAALFAQGVYAPGKVDGHQVVVYEDRVTNLTTNLYKDFNSTLYQYKAAAAEGALTRLNASQWSSLDKSLKAANTYAKGLIDYNAKAKANQTAFAEDVTGALYKALALVQQNTVNTLGQNDVYAGATLCNSNATSSNGTVACPAPKLLPTAYATKFP</sequence>
<comment type="caution">
    <text evidence="8">The sequence shown here is derived from an EMBL/GenBank/DDBJ whole genome shotgun (WGS) entry which is preliminary data.</text>
</comment>
<evidence type="ECO:0000256" key="5">
    <source>
        <dbReference type="ARBA" id="ARBA00022989"/>
    </source>
</evidence>
<feature type="transmembrane region" description="Helical" evidence="7">
    <location>
        <begin position="208"/>
        <end position="230"/>
    </location>
</feature>
<feature type="transmembrane region" description="Helical" evidence="7">
    <location>
        <begin position="385"/>
        <end position="404"/>
    </location>
</feature>
<feature type="transmembrane region" description="Helical" evidence="7">
    <location>
        <begin position="133"/>
        <end position="153"/>
    </location>
</feature>
<feature type="transmembrane region" description="Helical" evidence="7">
    <location>
        <begin position="345"/>
        <end position="365"/>
    </location>
</feature>
<accession>A0AAW1QP86</accession>
<feature type="transmembrane region" description="Helical" evidence="7">
    <location>
        <begin position="62"/>
        <end position="81"/>
    </location>
</feature>
<evidence type="ECO:0000256" key="6">
    <source>
        <dbReference type="ARBA" id="ARBA00023136"/>
    </source>
</evidence>
<evidence type="ECO:0000313" key="9">
    <source>
        <dbReference type="Proteomes" id="UP001489004"/>
    </source>
</evidence>
<organism evidence="8 9">
    <name type="scientific">[Myrmecia] bisecta</name>
    <dbReference type="NCBI Taxonomy" id="41462"/>
    <lineage>
        <taxon>Eukaryota</taxon>
        <taxon>Viridiplantae</taxon>
        <taxon>Chlorophyta</taxon>
        <taxon>core chlorophytes</taxon>
        <taxon>Trebouxiophyceae</taxon>
        <taxon>Trebouxiales</taxon>
        <taxon>Trebouxiaceae</taxon>
        <taxon>Myrmecia</taxon>
    </lineage>
</organism>
<dbReference type="EMBL" id="JALJOR010000002">
    <property type="protein sequence ID" value="KAK9823293.1"/>
    <property type="molecule type" value="Genomic_DNA"/>
</dbReference>
<evidence type="ECO:0000256" key="1">
    <source>
        <dbReference type="ARBA" id="ARBA00004141"/>
    </source>
</evidence>
<dbReference type="GO" id="GO:0035435">
    <property type="term" value="P:phosphate ion transmembrane transport"/>
    <property type="evidence" value="ECO:0007669"/>
    <property type="project" value="TreeGrafter"/>
</dbReference>
<keyword evidence="3 7" id="KW-0592">Phosphate transport</keyword>
<dbReference type="Proteomes" id="UP001489004">
    <property type="component" value="Unassembled WGS sequence"/>
</dbReference>
<evidence type="ECO:0000256" key="2">
    <source>
        <dbReference type="ARBA" id="ARBA00022448"/>
    </source>
</evidence>
<keyword evidence="9" id="KW-1185">Reference proteome</keyword>
<dbReference type="PANTHER" id="PTHR11101:SF94">
    <property type="entry name" value="PHOSPHATE TRANSPORTER"/>
    <property type="match status" value="1"/>
</dbReference>
<comment type="similarity">
    <text evidence="7">Belongs to the inorganic phosphate transporter (PiT) (TC 2.A.20) family.</text>
</comment>
<dbReference type="AlphaFoldDB" id="A0AAW1QP86"/>
<reference evidence="8 9" key="1">
    <citation type="journal article" date="2024" name="Nat. Commun.">
        <title>Phylogenomics reveals the evolutionary origins of lichenization in chlorophyte algae.</title>
        <authorList>
            <person name="Puginier C."/>
            <person name="Libourel C."/>
            <person name="Otte J."/>
            <person name="Skaloud P."/>
            <person name="Haon M."/>
            <person name="Grisel S."/>
            <person name="Petersen M."/>
            <person name="Berrin J.G."/>
            <person name="Delaux P.M."/>
            <person name="Dal Grande F."/>
            <person name="Keller J."/>
        </authorList>
    </citation>
    <scope>NUCLEOTIDE SEQUENCE [LARGE SCALE GENOMIC DNA]</scope>
    <source>
        <strain evidence="8 9">SAG 2043</strain>
    </source>
</reference>
<evidence type="ECO:0000256" key="3">
    <source>
        <dbReference type="ARBA" id="ARBA00022592"/>
    </source>
</evidence>